<dbReference type="HAMAP" id="MF_01848">
    <property type="entry name" value="23SrRNA_methyltr_F"/>
    <property type="match status" value="1"/>
</dbReference>
<keyword evidence="5 6" id="KW-0949">S-adenosyl-L-methionine</keyword>
<protein>
    <recommendedName>
        <fullName evidence="6">Ribosomal RNA large subunit methyltransferase F</fullName>
        <ecNumber evidence="6">2.1.1.181</ecNumber>
    </recommendedName>
    <alternativeName>
        <fullName evidence="6">23S rRNA mA1618 methyltransferase</fullName>
    </alternativeName>
    <alternativeName>
        <fullName evidence="6">rRNA adenine N-6-methyltransferase</fullName>
    </alternativeName>
</protein>
<gene>
    <name evidence="6 7" type="primary">rlmF</name>
    <name evidence="7" type="ORF">ACIKP9_09010</name>
</gene>
<evidence type="ECO:0000256" key="1">
    <source>
        <dbReference type="ARBA" id="ARBA00022490"/>
    </source>
</evidence>
<dbReference type="NCBIfam" id="NF008725">
    <property type="entry name" value="PRK11727.1"/>
    <property type="match status" value="1"/>
</dbReference>
<dbReference type="EC" id="2.1.1.181" evidence="6"/>
<comment type="caution">
    <text evidence="7">The sequence shown here is derived from an EMBL/GenBank/DDBJ whole genome shotgun (WGS) entry which is preliminary data.</text>
</comment>
<dbReference type="RefSeq" id="WP_400881587.1">
    <property type="nucleotide sequence ID" value="NZ_JBIWXY010000001.1"/>
</dbReference>
<keyword evidence="8" id="KW-1185">Reference proteome</keyword>
<name>A0ABW8GLV9_9PROT</name>
<keyword evidence="2 6" id="KW-0698">rRNA processing</keyword>
<dbReference type="CDD" id="cd02440">
    <property type="entry name" value="AdoMet_MTases"/>
    <property type="match status" value="1"/>
</dbReference>
<reference evidence="7 8" key="1">
    <citation type="submission" date="2024-11" db="EMBL/GenBank/DDBJ databases">
        <authorList>
            <person name="Kaparullina E.N."/>
            <person name="Delegan Y.A."/>
            <person name="Doronina N.V."/>
        </authorList>
    </citation>
    <scope>NUCLEOTIDE SEQUENCE [LARGE SCALE GENOMIC DNA]</scope>
    <source>
        <strain evidence="7 8">7sh_L</strain>
    </source>
</reference>
<evidence type="ECO:0000313" key="8">
    <source>
        <dbReference type="Proteomes" id="UP001617669"/>
    </source>
</evidence>
<evidence type="ECO:0000256" key="4">
    <source>
        <dbReference type="ARBA" id="ARBA00022679"/>
    </source>
</evidence>
<accession>A0ABW8GLV9</accession>
<keyword evidence="4 6" id="KW-0808">Transferase</keyword>
<dbReference type="GO" id="GO:0052907">
    <property type="term" value="F:23S rRNA (adenine(1618)-N(6))-methyltransferase activity"/>
    <property type="evidence" value="ECO:0007669"/>
    <property type="project" value="UniProtKB-EC"/>
</dbReference>
<evidence type="ECO:0000256" key="5">
    <source>
        <dbReference type="ARBA" id="ARBA00022691"/>
    </source>
</evidence>
<dbReference type="SUPFAM" id="SSF53335">
    <property type="entry name" value="S-adenosyl-L-methionine-dependent methyltransferases"/>
    <property type="match status" value="1"/>
</dbReference>
<dbReference type="PANTHER" id="PTHR13393:SF0">
    <property type="entry name" value="RNA N6-ADENOSINE-METHYLTRANSFERASE METTL16"/>
    <property type="match status" value="1"/>
</dbReference>
<dbReference type="PANTHER" id="PTHR13393">
    <property type="entry name" value="SAM-DEPENDENT METHYLTRANSFERASE"/>
    <property type="match status" value="1"/>
</dbReference>
<keyword evidence="1 6" id="KW-0963">Cytoplasm</keyword>
<evidence type="ECO:0000313" key="7">
    <source>
        <dbReference type="EMBL" id="MFJ5446365.1"/>
    </source>
</evidence>
<dbReference type="InterPro" id="IPR029063">
    <property type="entry name" value="SAM-dependent_MTases_sf"/>
</dbReference>
<comment type="similarity">
    <text evidence="6">Belongs to the methyltransferase superfamily. METTL16/RlmF family.</text>
</comment>
<dbReference type="Pfam" id="PF05971">
    <property type="entry name" value="Methyltransf_10"/>
    <property type="match status" value="1"/>
</dbReference>
<dbReference type="InterPro" id="IPR016909">
    <property type="entry name" value="rRNA_lsu_MeTfrase_F"/>
</dbReference>
<evidence type="ECO:0000256" key="2">
    <source>
        <dbReference type="ARBA" id="ARBA00022552"/>
    </source>
</evidence>
<dbReference type="EMBL" id="JBIWXY010000001">
    <property type="protein sequence ID" value="MFJ5446365.1"/>
    <property type="molecule type" value="Genomic_DNA"/>
</dbReference>
<organism evidence="7 8">
    <name type="scientific">Methylobacillus methanolivorans</name>
    <dbReference type="NCBI Taxonomy" id="1848927"/>
    <lineage>
        <taxon>Bacteria</taxon>
        <taxon>Pseudomonadati</taxon>
        <taxon>Pseudomonadota</taxon>
        <taxon>Betaproteobacteria</taxon>
        <taxon>Nitrosomonadales</taxon>
        <taxon>Methylophilaceae</taxon>
        <taxon>Methylobacillus</taxon>
    </lineage>
</organism>
<sequence>MTQRIVSEGKAGLHPRNQHRQRYDFALLIEAHPALADFVRLNEYQDASIDFANPQAVKSLNQALLKQHYGIAAWDIPPQFLCPPIPGRADYLHYLADLLAAGNGGNIPRGESVRVLDIGVGANLVYPIIGQREYGWSFVGADINADALENAQRIIAANAGLERVIALRSQCNADKIFAGVVQPGERFDLAMCNPPFHASQAEAMAGTQRKWQNLERNRGKPARKTSHSSAPKLNFGGQAAELYCNGGEEAFISRMVSESAMIAEQCLWFTSLVSKAATLPAVYRALRAVGALKVKTVEMAQGQKQSRFVAWTFLDQAAQRAWGHQRWHDKAGQ</sequence>
<evidence type="ECO:0000256" key="3">
    <source>
        <dbReference type="ARBA" id="ARBA00022603"/>
    </source>
</evidence>
<comment type="function">
    <text evidence="6">Specifically methylates the adenine in position 1618 of 23S rRNA.</text>
</comment>
<evidence type="ECO:0000256" key="6">
    <source>
        <dbReference type="HAMAP-Rule" id="MF_01848"/>
    </source>
</evidence>
<dbReference type="Gene3D" id="3.40.50.150">
    <property type="entry name" value="Vaccinia Virus protein VP39"/>
    <property type="match status" value="1"/>
</dbReference>
<comment type="catalytic activity">
    <reaction evidence="6">
        <text>adenosine(1618) in 23S rRNA + S-adenosyl-L-methionine = N(6)-methyladenosine(1618) in 23S rRNA + S-adenosyl-L-homocysteine + H(+)</text>
        <dbReference type="Rhea" id="RHEA:16497"/>
        <dbReference type="Rhea" id="RHEA-COMP:10229"/>
        <dbReference type="Rhea" id="RHEA-COMP:10231"/>
        <dbReference type="ChEBI" id="CHEBI:15378"/>
        <dbReference type="ChEBI" id="CHEBI:57856"/>
        <dbReference type="ChEBI" id="CHEBI:59789"/>
        <dbReference type="ChEBI" id="CHEBI:74411"/>
        <dbReference type="ChEBI" id="CHEBI:74449"/>
        <dbReference type="EC" id="2.1.1.181"/>
    </reaction>
</comment>
<dbReference type="Proteomes" id="UP001617669">
    <property type="component" value="Unassembled WGS sequence"/>
</dbReference>
<comment type="subcellular location">
    <subcellularLocation>
        <location evidence="6">Cytoplasm</location>
    </subcellularLocation>
</comment>
<dbReference type="PIRSF" id="PIRSF029038">
    <property type="entry name" value="Mtase_YbiN_prd"/>
    <property type="match status" value="1"/>
</dbReference>
<dbReference type="InterPro" id="IPR010286">
    <property type="entry name" value="METTL16/RlmF"/>
</dbReference>
<proteinExistence type="inferred from homology"/>
<keyword evidence="3 6" id="KW-0489">Methyltransferase</keyword>